<evidence type="ECO:0000256" key="1">
    <source>
        <dbReference type="SAM" id="MobiDB-lite"/>
    </source>
</evidence>
<name>A0A1J6HR65_9HYPH</name>
<gene>
    <name evidence="2" type="ORF">BLA27_25445</name>
</gene>
<comment type="caution">
    <text evidence="2">The sequence shown here is derived from an EMBL/GenBank/DDBJ whole genome shotgun (WGS) entry which is preliminary data.</text>
</comment>
<sequence length="337" mass="39344">MIPYSPSTQRRLDDTVEAMRLLQPKVLAHERQVAHKKWYGYRFMTPLAATRYFATLYREGFKSYVRRHKDREEAERCHGLTPGIFQKPSGSLTQLWKARQRADELGLPYELLIEFGFEFASRRIWKHIPNPVQLFGSKNSSVAWPIEFEKFMKERMPLFAQRFSGLPQYRTENYRGFPVQDEFRAYLIGHIEKSERGWQQRLEGPTVRTRHLPLLIGLRLAPKDRRRRIIQDMKEDVRNSLIVPEPVEKLPLIAFAPACFGMPVAKKGVNTSNCASCPFAKKCDHFSDVAGVELLRRHPAECAERAEKRRQQLEGQRRRTANCRKRKEESLKMSAAA</sequence>
<protein>
    <submittedName>
        <fullName evidence="2">Uncharacterized protein</fullName>
    </submittedName>
</protein>
<dbReference type="OrthoDB" id="7849912at2"/>
<dbReference type="RefSeq" id="WP_071634104.1">
    <property type="nucleotide sequence ID" value="NZ_MOEC01000043.1"/>
</dbReference>
<feature type="region of interest" description="Disordered" evidence="1">
    <location>
        <begin position="309"/>
        <end position="337"/>
    </location>
</feature>
<evidence type="ECO:0000313" key="3">
    <source>
        <dbReference type="Proteomes" id="UP000182985"/>
    </source>
</evidence>
<evidence type="ECO:0000313" key="2">
    <source>
        <dbReference type="EMBL" id="OIS90679.1"/>
    </source>
</evidence>
<dbReference type="EMBL" id="MOEC01000043">
    <property type="protein sequence ID" value="OIS90679.1"/>
    <property type="molecule type" value="Genomic_DNA"/>
</dbReference>
<dbReference type="Proteomes" id="UP000182985">
    <property type="component" value="Unassembled WGS sequence"/>
</dbReference>
<dbReference type="AlphaFoldDB" id="A0A1J6HR65"/>
<proteinExistence type="predicted"/>
<organism evidence="2 3">
    <name type="scientific">Brucella cytisi</name>
    <dbReference type="NCBI Taxonomy" id="407152"/>
    <lineage>
        <taxon>Bacteria</taxon>
        <taxon>Pseudomonadati</taxon>
        <taxon>Pseudomonadota</taxon>
        <taxon>Alphaproteobacteria</taxon>
        <taxon>Hyphomicrobiales</taxon>
        <taxon>Brucellaceae</taxon>
        <taxon>Brucella/Ochrobactrum group</taxon>
        <taxon>Brucella</taxon>
    </lineage>
</organism>
<keyword evidence="3" id="KW-1185">Reference proteome</keyword>
<accession>A0A1J6HR65</accession>
<reference evidence="2 3" key="1">
    <citation type="submission" date="2016-10" db="EMBL/GenBank/DDBJ databases">
        <title>The Draft Genome Sequence of the Potato Rhizosphere Bacteria Ochrobactrum sp. IPA7.2.</title>
        <authorList>
            <person name="Gogoleva N.E."/>
            <person name="Khlopko Y.A."/>
            <person name="Burygin G.L."/>
            <person name="Plotnikov A.O."/>
        </authorList>
    </citation>
    <scope>NUCLEOTIDE SEQUENCE [LARGE SCALE GENOMIC DNA]</scope>
    <source>
        <strain evidence="2 3">IPA7.2</strain>
    </source>
</reference>